<organism evidence="2 3">
    <name type="scientific">Etheostoma spectabile</name>
    <name type="common">orangethroat darter</name>
    <dbReference type="NCBI Taxonomy" id="54343"/>
    <lineage>
        <taxon>Eukaryota</taxon>
        <taxon>Metazoa</taxon>
        <taxon>Chordata</taxon>
        <taxon>Craniata</taxon>
        <taxon>Vertebrata</taxon>
        <taxon>Euteleostomi</taxon>
        <taxon>Actinopterygii</taxon>
        <taxon>Neopterygii</taxon>
        <taxon>Teleostei</taxon>
        <taxon>Neoteleostei</taxon>
        <taxon>Acanthomorphata</taxon>
        <taxon>Eupercaria</taxon>
        <taxon>Perciformes</taxon>
        <taxon>Percoidei</taxon>
        <taxon>Percidae</taxon>
        <taxon>Etheostomatinae</taxon>
        <taxon>Etheostoma</taxon>
    </lineage>
</organism>
<evidence type="ECO:0000313" key="2">
    <source>
        <dbReference type="EMBL" id="KAA8592082.1"/>
    </source>
</evidence>
<dbReference type="AlphaFoldDB" id="A0A5J5DFG6"/>
<keyword evidence="3" id="KW-1185">Reference proteome</keyword>
<gene>
    <name evidence="2" type="ORF">FQN60_017537</name>
</gene>
<feature type="non-terminal residue" evidence="2">
    <location>
        <position position="1"/>
    </location>
</feature>
<feature type="non-terminal residue" evidence="2">
    <location>
        <position position="332"/>
    </location>
</feature>
<dbReference type="Proteomes" id="UP000327493">
    <property type="component" value="Chromosome 5"/>
</dbReference>
<proteinExistence type="predicted"/>
<accession>A0A5J5DFG6</accession>
<dbReference type="PANTHER" id="PTHR31751">
    <property type="entry name" value="SI:CH211-108C17.2-RELATED-RELATED"/>
    <property type="match status" value="1"/>
</dbReference>
<feature type="region of interest" description="Disordered" evidence="1">
    <location>
        <begin position="65"/>
        <end position="85"/>
    </location>
</feature>
<evidence type="ECO:0000313" key="3">
    <source>
        <dbReference type="Proteomes" id="UP000327493"/>
    </source>
</evidence>
<evidence type="ECO:0000256" key="1">
    <source>
        <dbReference type="SAM" id="MobiDB-lite"/>
    </source>
</evidence>
<feature type="compositionally biased region" description="Gly residues" evidence="1">
    <location>
        <begin position="172"/>
        <end position="181"/>
    </location>
</feature>
<dbReference type="EMBL" id="VOFY01000005">
    <property type="protein sequence ID" value="KAA8592082.1"/>
    <property type="molecule type" value="Genomic_DNA"/>
</dbReference>
<sequence length="332" mass="37820">VDVPVVEAAVNDGVVHGGAHSQPHDGQVNLLDKPFDKHVRKELVQQEEDVVGQPAVGKPIRRVSGDFTGPESQSHHQISPTHHQKRKEVLQGAVSSYVTARTSVLNNAKQIFEAMQLRTHTYDAFRRHARTYLEPAIIHKLTEWQIQKLKMLSEAKSVITGGDVGADSPEQRGGGKLIHGEGGSYKKLGPPTWKWCEIQKFLRERKITHYYDIWHLSKKLDQLGKDKDCALVKKWHKNIVNHLYWFATSSVHGTEKVAKWKSLLNHIQDVHILTQPSTKCVYPPKTSKDHSKWFQPTLNRLDKVLTNKRNLTDVEKLSHHFQLWIHSTVSSS</sequence>
<name>A0A5J5DFG6_9PERO</name>
<comment type="caution">
    <text evidence="2">The sequence shown here is derived from an EMBL/GenBank/DDBJ whole genome shotgun (WGS) entry which is preliminary data.</text>
</comment>
<feature type="region of interest" description="Disordered" evidence="1">
    <location>
        <begin position="162"/>
        <end position="181"/>
    </location>
</feature>
<dbReference type="PANTHER" id="PTHR31751:SF44">
    <property type="entry name" value="SI:CH211-211K8.4-RELATED"/>
    <property type="match status" value="1"/>
</dbReference>
<protein>
    <submittedName>
        <fullName evidence="2">Uncharacterized protein</fullName>
    </submittedName>
</protein>
<feature type="compositionally biased region" description="Polar residues" evidence="1">
    <location>
        <begin position="70"/>
        <end position="81"/>
    </location>
</feature>
<reference evidence="2 3" key="1">
    <citation type="submission" date="2019-08" db="EMBL/GenBank/DDBJ databases">
        <title>A chromosome-level genome assembly, high-density linkage maps, and genome scans reveal the genomic architecture of hybrid incompatibilities underlying speciation via character displacement in darters (Percidae: Etheostominae).</title>
        <authorList>
            <person name="Moran R.L."/>
            <person name="Catchen J.M."/>
            <person name="Fuller R.C."/>
        </authorList>
    </citation>
    <scope>NUCLEOTIDE SEQUENCE [LARGE SCALE GENOMIC DNA]</scope>
    <source>
        <strain evidence="2">EspeVRDwgs_2016</strain>
        <tissue evidence="2">Muscle</tissue>
    </source>
</reference>